<dbReference type="InParanoid" id="A0A024GKL3"/>
<dbReference type="InterPro" id="IPR007526">
    <property type="entry name" value="SWIRM"/>
</dbReference>
<dbReference type="GO" id="GO:0005634">
    <property type="term" value="C:nucleus"/>
    <property type="evidence" value="ECO:0007669"/>
    <property type="project" value="UniProtKB-ARBA"/>
</dbReference>
<evidence type="ECO:0000259" key="7">
    <source>
        <dbReference type="PROSITE" id="PS50934"/>
    </source>
</evidence>
<keyword evidence="3" id="KW-0804">Transcription</keyword>
<dbReference type="Pfam" id="PF04433">
    <property type="entry name" value="SWIRM"/>
    <property type="match status" value="1"/>
</dbReference>
<dbReference type="Gene3D" id="1.10.10.10">
    <property type="entry name" value="Winged helix-like DNA-binding domain superfamily/Winged helix DNA-binding domain"/>
    <property type="match status" value="1"/>
</dbReference>
<feature type="domain" description="SANT" evidence="8">
    <location>
        <begin position="253"/>
        <end position="305"/>
    </location>
</feature>
<dbReference type="PANTHER" id="PTHR12802">
    <property type="entry name" value="SWI/SNF COMPLEX-RELATED"/>
    <property type="match status" value="1"/>
</dbReference>
<dbReference type="CDD" id="cd00167">
    <property type="entry name" value="SANT"/>
    <property type="match status" value="1"/>
</dbReference>
<proteinExistence type="predicted"/>
<comment type="caution">
    <text evidence="9">The sequence shown here is derived from an EMBL/GenBank/DDBJ whole genome shotgun (WGS) entry which is preliminary data.</text>
</comment>
<keyword evidence="1" id="KW-0805">Transcription regulation</keyword>
<dbReference type="InterPro" id="IPR009057">
    <property type="entry name" value="Homeodomain-like_sf"/>
</dbReference>
<keyword evidence="5" id="KW-0175">Coiled coil</keyword>
<feature type="coiled-coil region" evidence="5">
    <location>
        <begin position="462"/>
        <end position="499"/>
    </location>
</feature>
<dbReference type="InterPro" id="IPR001005">
    <property type="entry name" value="SANT/Myb"/>
</dbReference>
<accession>A0A024GKL3</accession>
<organism evidence="9 10">
    <name type="scientific">Albugo candida</name>
    <dbReference type="NCBI Taxonomy" id="65357"/>
    <lineage>
        <taxon>Eukaryota</taxon>
        <taxon>Sar</taxon>
        <taxon>Stramenopiles</taxon>
        <taxon>Oomycota</taxon>
        <taxon>Peronosporomycetes</taxon>
        <taxon>Albuginales</taxon>
        <taxon>Albuginaceae</taxon>
        <taxon>Albugo</taxon>
    </lineage>
</organism>
<gene>
    <name evidence="9" type="ORF">BN9_083150</name>
</gene>
<evidence type="ECO:0000259" key="6">
    <source>
        <dbReference type="PROSITE" id="PS50090"/>
    </source>
</evidence>
<keyword evidence="4" id="KW-0539">Nucleus</keyword>
<dbReference type="SUPFAM" id="SSF46689">
    <property type="entry name" value="Homeodomain-like"/>
    <property type="match status" value="2"/>
</dbReference>
<dbReference type="PROSITE" id="PS50934">
    <property type="entry name" value="SWIRM"/>
    <property type="match status" value="1"/>
</dbReference>
<evidence type="ECO:0000256" key="3">
    <source>
        <dbReference type="ARBA" id="ARBA00023163"/>
    </source>
</evidence>
<dbReference type="InterPro" id="IPR017884">
    <property type="entry name" value="SANT_dom"/>
</dbReference>
<dbReference type="PROSITE" id="PS50090">
    <property type="entry name" value="MYB_LIKE"/>
    <property type="match status" value="1"/>
</dbReference>
<evidence type="ECO:0000256" key="1">
    <source>
        <dbReference type="ARBA" id="ARBA00023015"/>
    </source>
</evidence>
<keyword evidence="2" id="KW-0238">DNA-binding</keyword>
<dbReference type="STRING" id="65357.A0A024GKL3"/>
<feature type="domain" description="Myb-like" evidence="6">
    <location>
        <begin position="253"/>
        <end position="301"/>
    </location>
</feature>
<dbReference type="Gene3D" id="1.10.10.60">
    <property type="entry name" value="Homeodomain-like"/>
    <property type="match status" value="1"/>
</dbReference>
<dbReference type="EMBL" id="CAIX01000164">
    <property type="protein sequence ID" value="CCI47308.1"/>
    <property type="molecule type" value="Genomic_DNA"/>
</dbReference>
<dbReference type="PANTHER" id="PTHR12802:SF41">
    <property type="entry name" value="BRAHMA ASSOCIATED PROTEIN 155 KDA"/>
    <property type="match status" value="1"/>
</dbReference>
<protein>
    <recommendedName>
        <fullName evidence="11">SWIRM domain-containing protein</fullName>
    </recommendedName>
</protein>
<sequence length="514" mass="57709">MHSISVKELAIKNEFEEATDVCETFPIPQCASWFSMDTINPIEQRMLPEFFQLSSESSYVSSAIQSRASSKTPQLYMKYRNYMIHAYRQEPQTYLTATACRRNLAGDVCAILRVHEFLTHWGLINFSVPPHQTPLYQMSYHVKETPTARTRTVDSTFSTSAVCEMCASGSIAYQLSTDAKTKLFSLTKGGDTSNTTGTEPVKVQENRVGYPSDVVNGLFCGKPGSGICQECLSTRQFPDGLDTSDFIRVRKVSEWTLEEQEKLLEAVNTVSNMEECDWNAVALSVETKSPDECMLHFLQLPLLNRLTSASDTPQTFTQESTSDELSEPIRCLTEWVNQADPFITKRASQAAIQAIYDLHNSKNSEVSTSNVKIEESGTDTLRESSFQEAVVAVQLASEASGIASYQRDPLHLSDGKHESEPLDKSMNSVAQEASKATNIAMLAARAEGLAAERDETIDHLLFEMYKSQIEQFELKFKQLEMLEKSLEIEKKELAQATYELYTDRIQSQQTHHTD</sequence>
<reference evidence="9 10" key="1">
    <citation type="submission" date="2012-05" db="EMBL/GenBank/DDBJ databases">
        <title>Recombination and specialization in a pathogen metapopulation.</title>
        <authorList>
            <person name="Gardiner A."/>
            <person name="Kemen E."/>
            <person name="Schultz-Larsen T."/>
            <person name="MacLean D."/>
            <person name="Van Oosterhout C."/>
            <person name="Jones J.D.G."/>
        </authorList>
    </citation>
    <scope>NUCLEOTIDE SEQUENCE [LARGE SCALE GENOMIC DNA]</scope>
    <source>
        <strain evidence="9 10">Ac Nc2</strain>
    </source>
</reference>
<evidence type="ECO:0000256" key="2">
    <source>
        <dbReference type="ARBA" id="ARBA00023125"/>
    </source>
</evidence>
<evidence type="ECO:0000259" key="8">
    <source>
        <dbReference type="PROSITE" id="PS51293"/>
    </source>
</evidence>
<evidence type="ECO:0000313" key="9">
    <source>
        <dbReference type="EMBL" id="CCI47308.1"/>
    </source>
</evidence>
<dbReference type="AlphaFoldDB" id="A0A024GKL3"/>
<evidence type="ECO:0008006" key="11">
    <source>
        <dbReference type="Google" id="ProtNLM"/>
    </source>
</evidence>
<dbReference type="Pfam" id="PF16495">
    <property type="entry name" value="SWIRM-assoc_1"/>
    <property type="match status" value="1"/>
</dbReference>
<dbReference type="FunFam" id="1.10.10.10:FF:000020">
    <property type="entry name" value="SWI/SNF complex subunit SMARCC2 isoform c"/>
    <property type="match status" value="1"/>
</dbReference>
<keyword evidence="10" id="KW-1185">Reference proteome</keyword>
<evidence type="ECO:0000313" key="10">
    <source>
        <dbReference type="Proteomes" id="UP000053237"/>
    </source>
</evidence>
<dbReference type="OrthoDB" id="118550at2759"/>
<dbReference type="PROSITE" id="PS51293">
    <property type="entry name" value="SANT"/>
    <property type="match status" value="1"/>
</dbReference>
<dbReference type="InterPro" id="IPR032451">
    <property type="entry name" value="SMARCC_C"/>
</dbReference>
<dbReference type="InterPro" id="IPR036388">
    <property type="entry name" value="WH-like_DNA-bd_sf"/>
</dbReference>
<evidence type="ECO:0000256" key="5">
    <source>
        <dbReference type="SAM" id="Coils"/>
    </source>
</evidence>
<dbReference type="SMART" id="SM00717">
    <property type="entry name" value="SANT"/>
    <property type="match status" value="1"/>
</dbReference>
<dbReference type="GO" id="GO:0003677">
    <property type="term" value="F:DNA binding"/>
    <property type="evidence" value="ECO:0007669"/>
    <property type="project" value="UniProtKB-KW"/>
</dbReference>
<dbReference type="Proteomes" id="UP000053237">
    <property type="component" value="Unassembled WGS sequence"/>
</dbReference>
<feature type="domain" description="SWIRM" evidence="7">
    <location>
        <begin position="25"/>
        <end position="135"/>
    </location>
</feature>
<dbReference type="Pfam" id="PF00249">
    <property type="entry name" value="Myb_DNA-binding"/>
    <property type="match status" value="1"/>
</dbReference>
<evidence type="ECO:0000256" key="4">
    <source>
        <dbReference type="ARBA" id="ARBA00023242"/>
    </source>
</evidence>
<name>A0A024GKL3_9STRA</name>